<dbReference type="FunFam" id="3.40.50.300:FF:000042">
    <property type="entry name" value="Maltose/maltodextrin ABC transporter, ATP-binding protein"/>
    <property type="match status" value="1"/>
</dbReference>
<dbReference type="InterPro" id="IPR017871">
    <property type="entry name" value="ABC_transporter-like_CS"/>
</dbReference>
<dbReference type="InterPro" id="IPR012340">
    <property type="entry name" value="NA-bd_OB-fold"/>
</dbReference>
<dbReference type="Pfam" id="PF08402">
    <property type="entry name" value="TOBE_2"/>
    <property type="match status" value="1"/>
</dbReference>
<sequence>MKPHFEQLRLDSVSRSFTNAEGHAVAALQGLNLEIRRGEFIALLGPSGCGKSTALNCIAGLQPLSGGGIWLDDTRIDILPPEKRGFGMVFQNYALFPHMSVLDNVGFGLKMRGVARSEAVRRAREALQLVQLVGHERKLPGQLSGGQQQRVAIARAIVIEPPLVLMDEPLSNLDTKLRIEMRAEIRRIHSQLERATIYVTHDQDEALSMADRIVVMKEGVVQQVATPKEVYGRPKNLHVARFMGYRNVIEFMLEGMQGEAVAVSANGVRLLGIPMHAFDSKRVSVALRPEDMERSTPGAENAFIAEVTTVEYGGRDSLIRVKSAFGDLWARVAGEFAEGERITLRVPPSRTLVYNGDAS</sequence>
<dbReference type="RefSeq" id="WP_090695378.1">
    <property type="nucleotide sequence ID" value="NZ_CADERL010000039.1"/>
</dbReference>
<dbReference type="InterPro" id="IPR047641">
    <property type="entry name" value="ABC_transpr_MalK/UgpC-like"/>
</dbReference>
<dbReference type="PANTHER" id="PTHR43875">
    <property type="entry name" value="MALTODEXTRIN IMPORT ATP-BINDING PROTEIN MSMX"/>
    <property type="match status" value="1"/>
</dbReference>
<evidence type="ECO:0000313" key="8">
    <source>
        <dbReference type="Proteomes" id="UP000199706"/>
    </source>
</evidence>
<dbReference type="Pfam" id="PF00005">
    <property type="entry name" value="ABC_tran"/>
    <property type="match status" value="1"/>
</dbReference>
<dbReference type="PROSITE" id="PS50893">
    <property type="entry name" value="ABC_TRANSPORTER_2"/>
    <property type="match status" value="1"/>
</dbReference>
<accession>A0A1G8MNL1</accession>
<dbReference type="Gene3D" id="2.40.50.140">
    <property type="entry name" value="Nucleic acid-binding proteins"/>
    <property type="match status" value="1"/>
</dbReference>
<keyword evidence="5 7" id="KW-0067">ATP-binding</keyword>
<organism evidence="7 8">
    <name type="scientific">Paraburkholderia phenazinium</name>
    <dbReference type="NCBI Taxonomy" id="60549"/>
    <lineage>
        <taxon>Bacteria</taxon>
        <taxon>Pseudomonadati</taxon>
        <taxon>Pseudomonadota</taxon>
        <taxon>Betaproteobacteria</taxon>
        <taxon>Burkholderiales</taxon>
        <taxon>Burkholderiaceae</taxon>
        <taxon>Paraburkholderia</taxon>
    </lineage>
</organism>
<evidence type="ECO:0000256" key="1">
    <source>
        <dbReference type="ARBA" id="ARBA00022448"/>
    </source>
</evidence>
<dbReference type="GO" id="GO:0005524">
    <property type="term" value="F:ATP binding"/>
    <property type="evidence" value="ECO:0007669"/>
    <property type="project" value="UniProtKB-KW"/>
</dbReference>
<proteinExistence type="predicted"/>
<dbReference type="InterPro" id="IPR027417">
    <property type="entry name" value="P-loop_NTPase"/>
</dbReference>
<keyword evidence="4" id="KW-0547">Nucleotide-binding</keyword>
<dbReference type="OrthoDB" id="5298774at2"/>
<evidence type="ECO:0000256" key="3">
    <source>
        <dbReference type="ARBA" id="ARBA00022519"/>
    </source>
</evidence>
<name>A0A1G8MNL1_9BURK</name>
<dbReference type="GO" id="GO:0055052">
    <property type="term" value="C:ATP-binding cassette (ABC) transporter complex, substrate-binding subunit-containing"/>
    <property type="evidence" value="ECO:0007669"/>
    <property type="project" value="TreeGrafter"/>
</dbReference>
<evidence type="ECO:0000256" key="2">
    <source>
        <dbReference type="ARBA" id="ARBA00022475"/>
    </source>
</evidence>
<dbReference type="GO" id="GO:0016887">
    <property type="term" value="F:ATP hydrolysis activity"/>
    <property type="evidence" value="ECO:0007669"/>
    <property type="project" value="InterPro"/>
</dbReference>
<protein>
    <submittedName>
        <fullName evidence="7">Putative spermidine/putrescine transport system ATP-binding protein</fullName>
    </submittedName>
</protein>
<dbReference type="Gene3D" id="3.40.50.300">
    <property type="entry name" value="P-loop containing nucleotide triphosphate hydrolases"/>
    <property type="match status" value="1"/>
</dbReference>
<reference evidence="7 8" key="1">
    <citation type="submission" date="2016-10" db="EMBL/GenBank/DDBJ databases">
        <authorList>
            <person name="de Groot N.N."/>
        </authorList>
    </citation>
    <scope>NUCLEOTIDE SEQUENCE [LARGE SCALE GENOMIC DNA]</scope>
    <source>
        <strain evidence="7 8">LMG 2247</strain>
    </source>
</reference>
<dbReference type="SMART" id="SM00382">
    <property type="entry name" value="AAA"/>
    <property type="match status" value="1"/>
</dbReference>
<dbReference type="InterPro" id="IPR013611">
    <property type="entry name" value="Transp-assoc_OB_typ2"/>
</dbReference>
<dbReference type="InterPro" id="IPR008995">
    <property type="entry name" value="Mo/tungstate-bd_C_term_dom"/>
</dbReference>
<dbReference type="Gene3D" id="2.40.50.100">
    <property type="match status" value="1"/>
</dbReference>
<evidence type="ECO:0000256" key="4">
    <source>
        <dbReference type="ARBA" id="ARBA00022741"/>
    </source>
</evidence>
<keyword evidence="3" id="KW-0997">Cell inner membrane</keyword>
<keyword evidence="2" id="KW-1003">Cell membrane</keyword>
<gene>
    <name evidence="7" type="ORF">SAMN05216466_13056</name>
</gene>
<dbReference type="InterPro" id="IPR003593">
    <property type="entry name" value="AAA+_ATPase"/>
</dbReference>
<evidence type="ECO:0000259" key="6">
    <source>
        <dbReference type="PROSITE" id="PS50893"/>
    </source>
</evidence>
<dbReference type="GO" id="GO:0140359">
    <property type="term" value="F:ABC-type transporter activity"/>
    <property type="evidence" value="ECO:0007669"/>
    <property type="project" value="UniProtKB-ARBA"/>
</dbReference>
<dbReference type="EMBL" id="FNCJ01000030">
    <property type="protein sequence ID" value="SDI69457.1"/>
    <property type="molecule type" value="Genomic_DNA"/>
</dbReference>
<keyword evidence="1" id="KW-0813">Transport</keyword>
<dbReference type="InterPro" id="IPR003439">
    <property type="entry name" value="ABC_transporter-like_ATP-bd"/>
</dbReference>
<dbReference type="PANTHER" id="PTHR43875:SF1">
    <property type="entry name" value="OSMOPROTECTIVE COMPOUNDS UPTAKE ATP-BINDING PROTEIN GGTA"/>
    <property type="match status" value="1"/>
</dbReference>
<dbReference type="SUPFAM" id="SSF50331">
    <property type="entry name" value="MOP-like"/>
    <property type="match status" value="1"/>
</dbReference>
<dbReference type="Proteomes" id="UP000199706">
    <property type="component" value="Unassembled WGS sequence"/>
</dbReference>
<feature type="domain" description="ABC transporter" evidence="6">
    <location>
        <begin position="8"/>
        <end position="243"/>
    </location>
</feature>
<dbReference type="PROSITE" id="PS00211">
    <property type="entry name" value="ABC_TRANSPORTER_1"/>
    <property type="match status" value="1"/>
</dbReference>
<evidence type="ECO:0000256" key="5">
    <source>
        <dbReference type="ARBA" id="ARBA00022840"/>
    </source>
</evidence>
<keyword evidence="3" id="KW-0472">Membrane</keyword>
<evidence type="ECO:0000313" key="7">
    <source>
        <dbReference type="EMBL" id="SDI69457.1"/>
    </source>
</evidence>
<dbReference type="SUPFAM" id="SSF52540">
    <property type="entry name" value="P-loop containing nucleoside triphosphate hydrolases"/>
    <property type="match status" value="1"/>
</dbReference>
<dbReference type="AlphaFoldDB" id="A0A1G8MNL1"/>